<organism evidence="1 2">
    <name type="scientific">Shimia marina</name>
    <dbReference type="NCBI Taxonomy" id="321267"/>
    <lineage>
        <taxon>Bacteria</taxon>
        <taxon>Pseudomonadati</taxon>
        <taxon>Pseudomonadota</taxon>
        <taxon>Alphaproteobacteria</taxon>
        <taxon>Rhodobacterales</taxon>
        <taxon>Roseobacteraceae</taxon>
    </lineage>
</organism>
<dbReference type="EMBL" id="CYPW01000013">
    <property type="protein sequence ID" value="CUH52134.1"/>
    <property type="molecule type" value="Genomic_DNA"/>
</dbReference>
<name>A0A0P1EPW7_9RHOB</name>
<dbReference type="InterPro" id="IPR036412">
    <property type="entry name" value="HAD-like_sf"/>
</dbReference>
<sequence length="1088" mass="123411">MTTKSRILVCSDPLMTKSSEQASNNRWLLDLLQRPIERATGIKPQSFLSQDVEGDGLIRTKFFELSSIEIDSAATQFWFNSEAVTQKSLDYLGQHLKQSDLVVGYELSEQTRALLNRLSVPYVDMWLHQIRFMDDVLFGFNSNNPGIRGKLFNFDLPEDQMYLYADRVRIQTYRGWRRVEADLLENSALFVGQMLNDKSVCANGKMLNLLDFKERVEDVAQKYSRIYYARHPYLNEGDEEILRFVERHPNLELTDIPSYRMLSNPNLAHVFGVSSSVIQEAKYFGKSTEYLFKPALTYGDKADPQSYATVFQEFVSPHFWADILSPIMLTQDSAKVLFQDPKDKIRDMLGFYWSYADIDKTEHTRQRVNHSIRPAAAQKAQHLMQPAKTWKAPEGFYQTDAQIDALNTKIDAHSVISFDIFDTLIERTVNWPGDLHPIMALQTPQITGGKIEDFLAARREARNLALDKANGEEVLLKDRYQAMARHYGLTPEQGEELHQLELKLELEVCKPRFAGVQALERAVKSGKRVILVSDIFFERDFILALLKSCGITGYDRIYLSSEEGVLKQTGRLFDVVLKEEGVKPKKILHLGDNAKSDIEMGLTRDLSVFHLPEKRVIAERSSPAICAMKHISDADTRSLVTGLASRRFTQSALPEFPGNSGGKTDFLGYGIAGPMFWGFARWIAENARSQGLTDLYFLARDGDIAKRCYDIISQDDPNAPRSHYVLASRRAVNVARIHSKEDILHNLETNFTPCSFETLLMNRFGVDAELIEEAVFKRFGYDSMHDKANRNTHRDRVLGLVTSDEVSALILKNAAKERELLMANYRAHGLDDPTRKSGFIDIGHSGTLQSAICKIMGIANSVGYYFATKDDIDANLGPNHSSHGYVVDRIDHKDAGHPYQKHILMFELLFQNKDGSFLCFSDDTGRVMPQFIDLPSEQPRIEFIKTVHAAVLEFVRDMEEACAALSFKPQLTGSEAILPYSQMLKAPWPADVALFDQIGFENKYSARDIRWIIAPEGDDSAPSLWVEGGEAIRKPLPSRASSAISIPVEFITPFIRSERLNRKLRRDPEAFFADSKKPLVRMVGKFVS</sequence>
<keyword evidence="1" id="KW-0378">Hydrolase</keyword>
<dbReference type="InterPro" id="IPR023214">
    <property type="entry name" value="HAD_sf"/>
</dbReference>
<dbReference type="Gene3D" id="3.40.50.1000">
    <property type="entry name" value="HAD superfamily/HAD-like"/>
    <property type="match status" value="1"/>
</dbReference>
<dbReference type="AlphaFoldDB" id="A0A0P1EPW7"/>
<reference evidence="1 2" key="1">
    <citation type="submission" date="2015-09" db="EMBL/GenBank/DDBJ databases">
        <authorList>
            <consortium name="Swine Surveillance"/>
        </authorList>
    </citation>
    <scope>NUCLEOTIDE SEQUENCE [LARGE SCALE GENOMIC DNA]</scope>
    <source>
        <strain evidence="1 2">CECT 7688</strain>
    </source>
</reference>
<dbReference type="RefSeq" id="WP_058239362.1">
    <property type="nucleotide sequence ID" value="NZ_CYPW01000013.1"/>
</dbReference>
<keyword evidence="2" id="KW-1185">Reference proteome</keyword>
<gene>
    <name evidence="1" type="ORF">SHM7688_01574</name>
</gene>
<accession>A0A0P1EPW7</accession>
<dbReference type="SUPFAM" id="SSF56784">
    <property type="entry name" value="HAD-like"/>
    <property type="match status" value="1"/>
</dbReference>
<dbReference type="Gene3D" id="1.10.150.400">
    <property type="match status" value="1"/>
</dbReference>
<dbReference type="STRING" id="321267.SHM7688_01574"/>
<dbReference type="Pfam" id="PF00702">
    <property type="entry name" value="Hydrolase"/>
    <property type="match status" value="1"/>
</dbReference>
<evidence type="ECO:0000313" key="2">
    <source>
        <dbReference type="Proteomes" id="UP000054823"/>
    </source>
</evidence>
<protein>
    <submittedName>
        <fullName evidence="1">HAD hydrolase</fullName>
    </submittedName>
</protein>
<dbReference type="GO" id="GO:0016787">
    <property type="term" value="F:hydrolase activity"/>
    <property type="evidence" value="ECO:0007669"/>
    <property type="project" value="UniProtKB-KW"/>
</dbReference>
<evidence type="ECO:0000313" key="1">
    <source>
        <dbReference type="EMBL" id="CUH52134.1"/>
    </source>
</evidence>
<proteinExistence type="predicted"/>
<dbReference type="Proteomes" id="UP000054823">
    <property type="component" value="Unassembled WGS sequence"/>
</dbReference>
<dbReference type="OrthoDB" id="8335209at2"/>